<dbReference type="SUPFAM" id="SSF53474">
    <property type="entry name" value="alpha/beta-Hydrolases"/>
    <property type="match status" value="1"/>
</dbReference>
<dbReference type="PANTHER" id="PTHR43335:SF4">
    <property type="entry name" value="ABC TRANSPORTER, ATP-BINDING PROTEIN"/>
    <property type="match status" value="1"/>
</dbReference>
<evidence type="ECO:0000256" key="6">
    <source>
        <dbReference type="SAM" id="MobiDB-lite"/>
    </source>
</evidence>
<dbReference type="InterPro" id="IPR003439">
    <property type="entry name" value="ABC_transporter-like_ATP-bd"/>
</dbReference>
<dbReference type="InterPro" id="IPR003593">
    <property type="entry name" value="AAA+_ATPase"/>
</dbReference>
<dbReference type="PROSITE" id="PS00211">
    <property type="entry name" value="ABC_TRANSPORTER_1"/>
    <property type="match status" value="1"/>
</dbReference>
<dbReference type="Pfam" id="PF02129">
    <property type="entry name" value="Peptidase_S15"/>
    <property type="match status" value="1"/>
</dbReference>
<reference evidence="9 10" key="1">
    <citation type="journal article" date="2019" name="J. Ind. Microbiol. Biotechnol.">
        <title>The complete genomic sequence of Streptomyces spectabilis NRRL-2792 and identification of secondary metabolite biosynthetic gene clusters.</title>
        <authorList>
            <person name="Sinha A."/>
            <person name="Phillips-Salemka S."/>
            <person name="Niraula T.A."/>
            <person name="Short K.A."/>
            <person name="Niraula N.P."/>
        </authorList>
    </citation>
    <scope>NUCLEOTIDE SEQUENCE [LARGE SCALE GENOMIC DNA]</scope>
    <source>
        <strain evidence="9 10">NRRL 2792</strain>
    </source>
</reference>
<dbReference type="PROSITE" id="PS50893">
    <property type="entry name" value="ABC_TRANSPORTER_2"/>
    <property type="match status" value="1"/>
</dbReference>
<evidence type="ECO:0000313" key="10">
    <source>
        <dbReference type="Proteomes" id="UP000316806"/>
    </source>
</evidence>
<keyword evidence="2" id="KW-0813">Transport</keyword>
<evidence type="ECO:0000256" key="3">
    <source>
        <dbReference type="ARBA" id="ARBA00022741"/>
    </source>
</evidence>
<dbReference type="GO" id="GO:0005524">
    <property type="term" value="F:ATP binding"/>
    <property type="evidence" value="ECO:0007669"/>
    <property type="project" value="UniProtKB-KW"/>
</dbReference>
<dbReference type="Gene3D" id="2.60.120.260">
    <property type="entry name" value="Galactose-binding domain-like"/>
    <property type="match status" value="1"/>
</dbReference>
<dbReference type="Proteomes" id="UP000316806">
    <property type="component" value="Chromosome"/>
</dbReference>
<sequence>MFAAAAAVVVLAGAGTWTALASDEAPAVHRTDRTLAMGRSQGQEVRVDTSYFTAGDPGTKRPAVLVGHGFGGSKDDVREQAERLARDGYAVLTWSARGFGKSTGRIGLNDPEGEVADVSRLVDWLAKRPEVRLDKAGDPRVGVTGASYGGAVSLLAAGYDDRVDAIAPLMTYWNLADALFPKDVFKKQWAGMFLTAGGGCDTFEPRLCAMYERVAVAGKPDARARALLAERSPAAVGDRIKVPALIVQGQQDSLFPLDQADAMAKAIRANHAPVAVDWVAGGHDGGDRETDRVTGRVTQWFDRYLKDDKGADTGPAFRVTRTGGIDSTDGAATLRGASGDRYPGLGSGPREIPLTGRPQTFDNPAGAAPPAVSGLPGLGAAGGGSGGLSRLSSLGIGVSLDFPGQYAAFESKPLTEDLRITGAPTVRARVKSDSADTVLFGKVYDVGPGGDQQVLPAQLVAPARIGGAVDGRTLDLRLPAVDHELKKGHRLRLVFAATDLGYASPVEPAAYTVALKSGLKVPTAPGVETAAAPLPAWVWWLPLTGAAVAAALLLLGRRRVTAPAPDPALADVPLRITGLSKRYAKSTDRYAVRDLAFRVEKGQVLGLLGPNGAGKTTTLRMLMGLIRPDAGEIRVFGQAIRPGAPVLSRVGAFVEGAGFLPHLSGRENLELYWRATGRPAGDAHLDEALEIAGLGDALARAVRTYSQGMRQRLAIAQAMLGLPDLLILDEPTNGLDPPQIREMREVMIRYAAGGRTVIVSSHLLAEVEQSCTHLVVMDRGRLVQAGPVDEIVGAGDTLLVGLAADIPEPLVEKVASLPGVASAVRTEGGLLVRLDGGPAATGAALLPELVRLEVPVESLGPHRRLEDAFLTLIGGGAA</sequence>
<evidence type="ECO:0000259" key="8">
    <source>
        <dbReference type="PROSITE" id="PS50893"/>
    </source>
</evidence>
<feature type="chain" id="PRO_5021821274" evidence="7">
    <location>
        <begin position="22"/>
        <end position="878"/>
    </location>
</feature>
<dbReference type="InterPro" id="IPR000383">
    <property type="entry name" value="Xaa-Pro-like_dom"/>
</dbReference>
<keyword evidence="4 9" id="KW-0378">Hydrolase</keyword>
<dbReference type="Pfam" id="PF00005">
    <property type="entry name" value="ABC_tran"/>
    <property type="match status" value="1"/>
</dbReference>
<evidence type="ECO:0000313" key="9">
    <source>
        <dbReference type="EMBL" id="QDQ16330.1"/>
    </source>
</evidence>
<protein>
    <submittedName>
        <fullName evidence="9">Alpha/beta fold hydrolase</fullName>
    </submittedName>
</protein>
<dbReference type="SMART" id="SM00939">
    <property type="entry name" value="PepX_C"/>
    <property type="match status" value="1"/>
</dbReference>
<dbReference type="AlphaFoldDB" id="A0A516RL14"/>
<keyword evidence="5" id="KW-0067">ATP-binding</keyword>
<keyword evidence="3" id="KW-0547">Nucleotide-binding</keyword>
<evidence type="ECO:0000256" key="1">
    <source>
        <dbReference type="ARBA" id="ARBA00005417"/>
    </source>
</evidence>
<accession>A0A516RL14</accession>
<dbReference type="InterPro" id="IPR027417">
    <property type="entry name" value="P-loop_NTPase"/>
</dbReference>
<dbReference type="InterPro" id="IPR013736">
    <property type="entry name" value="Xaa-Pro_dipept_C"/>
</dbReference>
<evidence type="ECO:0000256" key="4">
    <source>
        <dbReference type="ARBA" id="ARBA00022801"/>
    </source>
</evidence>
<evidence type="ECO:0000256" key="7">
    <source>
        <dbReference type="SAM" id="SignalP"/>
    </source>
</evidence>
<dbReference type="SUPFAM" id="SSF49785">
    <property type="entry name" value="Galactose-binding domain-like"/>
    <property type="match status" value="1"/>
</dbReference>
<dbReference type="SMART" id="SM00382">
    <property type="entry name" value="AAA"/>
    <property type="match status" value="1"/>
</dbReference>
<dbReference type="Gene3D" id="3.40.50.300">
    <property type="entry name" value="P-loop containing nucleotide triphosphate hydrolases"/>
    <property type="match status" value="1"/>
</dbReference>
<dbReference type="Pfam" id="PF08530">
    <property type="entry name" value="PepX_C"/>
    <property type="match status" value="1"/>
</dbReference>
<dbReference type="SUPFAM" id="SSF52540">
    <property type="entry name" value="P-loop containing nucleoside triphosphate hydrolases"/>
    <property type="match status" value="1"/>
</dbReference>
<dbReference type="InterPro" id="IPR017871">
    <property type="entry name" value="ABC_transporter-like_CS"/>
</dbReference>
<name>A0A516RL14_STRST</name>
<dbReference type="InterPro" id="IPR008979">
    <property type="entry name" value="Galactose-bd-like_sf"/>
</dbReference>
<dbReference type="Gene3D" id="3.40.50.1820">
    <property type="entry name" value="alpha/beta hydrolase"/>
    <property type="match status" value="1"/>
</dbReference>
<feature type="region of interest" description="Disordered" evidence="6">
    <location>
        <begin position="322"/>
        <end position="370"/>
    </location>
</feature>
<keyword evidence="7" id="KW-0732">Signal</keyword>
<evidence type="ECO:0000256" key="2">
    <source>
        <dbReference type="ARBA" id="ARBA00022448"/>
    </source>
</evidence>
<dbReference type="EMBL" id="CP040916">
    <property type="protein sequence ID" value="QDQ16330.1"/>
    <property type="molecule type" value="Genomic_DNA"/>
</dbReference>
<dbReference type="PANTHER" id="PTHR43335">
    <property type="entry name" value="ABC TRANSPORTER, ATP-BINDING PROTEIN"/>
    <property type="match status" value="1"/>
</dbReference>
<comment type="similarity">
    <text evidence="1">Belongs to the ABC transporter superfamily.</text>
</comment>
<proteinExistence type="inferred from homology"/>
<feature type="domain" description="ABC transporter" evidence="8">
    <location>
        <begin position="574"/>
        <end position="804"/>
    </location>
</feature>
<dbReference type="InterPro" id="IPR029058">
    <property type="entry name" value="AB_hydrolase_fold"/>
</dbReference>
<dbReference type="GO" id="GO:0008239">
    <property type="term" value="F:dipeptidyl-peptidase activity"/>
    <property type="evidence" value="ECO:0007669"/>
    <property type="project" value="InterPro"/>
</dbReference>
<dbReference type="GO" id="GO:0016887">
    <property type="term" value="F:ATP hydrolysis activity"/>
    <property type="evidence" value="ECO:0007669"/>
    <property type="project" value="InterPro"/>
</dbReference>
<evidence type="ECO:0000256" key="5">
    <source>
        <dbReference type="ARBA" id="ARBA00022840"/>
    </source>
</evidence>
<gene>
    <name evidence="9" type="ORF">FH965_14510</name>
</gene>
<organism evidence="9 10">
    <name type="scientific">Streptomyces spectabilis</name>
    <dbReference type="NCBI Taxonomy" id="68270"/>
    <lineage>
        <taxon>Bacteria</taxon>
        <taxon>Bacillati</taxon>
        <taxon>Actinomycetota</taxon>
        <taxon>Actinomycetes</taxon>
        <taxon>Kitasatosporales</taxon>
        <taxon>Streptomycetaceae</taxon>
        <taxon>Streptomyces</taxon>
    </lineage>
</organism>
<feature type="signal peptide" evidence="7">
    <location>
        <begin position="1"/>
        <end position="21"/>
    </location>
</feature>